<reference evidence="2" key="1">
    <citation type="journal article" date="2020" name="G3 (Bethesda)">
        <title>High-Quality Assemblies for Three Invasive Social Wasps from the &lt;i&gt;Vespula&lt;/i&gt; Genus.</title>
        <authorList>
            <person name="Harrop T.W.R."/>
            <person name="Guhlin J."/>
            <person name="McLaughlin G.M."/>
            <person name="Permina E."/>
            <person name="Stockwell P."/>
            <person name="Gilligan J."/>
            <person name="Le Lec M.F."/>
            <person name="Gruber M.A.M."/>
            <person name="Quinn O."/>
            <person name="Lovegrove M."/>
            <person name="Duncan E.J."/>
            <person name="Remnant E.J."/>
            <person name="Van Eeckhoven J."/>
            <person name="Graham B."/>
            <person name="Knapp R.A."/>
            <person name="Langford K.W."/>
            <person name="Kronenberg Z."/>
            <person name="Press M.O."/>
            <person name="Eacker S.M."/>
            <person name="Wilson-Rankin E.E."/>
            <person name="Purcell J."/>
            <person name="Lester P.J."/>
            <person name="Dearden P.K."/>
        </authorList>
    </citation>
    <scope>NUCLEOTIDE SEQUENCE</scope>
    <source>
        <strain evidence="2">Marl-1</strain>
    </source>
</reference>
<name>A0A834K3V0_VESVU</name>
<comment type="caution">
    <text evidence="2">The sequence shown here is derived from an EMBL/GenBank/DDBJ whole genome shotgun (WGS) entry which is preliminary data.</text>
</comment>
<dbReference type="AlphaFoldDB" id="A0A834K3V0"/>
<gene>
    <name evidence="2" type="ORF">HZH66_007643</name>
</gene>
<feature type="region of interest" description="Disordered" evidence="1">
    <location>
        <begin position="1"/>
        <end position="26"/>
    </location>
</feature>
<proteinExistence type="predicted"/>
<dbReference type="Proteomes" id="UP000614350">
    <property type="component" value="Unassembled WGS sequence"/>
</dbReference>
<organism evidence="2 3">
    <name type="scientific">Vespula vulgaris</name>
    <name type="common">Yellow jacket</name>
    <name type="synonym">Wasp</name>
    <dbReference type="NCBI Taxonomy" id="7454"/>
    <lineage>
        <taxon>Eukaryota</taxon>
        <taxon>Metazoa</taxon>
        <taxon>Ecdysozoa</taxon>
        <taxon>Arthropoda</taxon>
        <taxon>Hexapoda</taxon>
        <taxon>Insecta</taxon>
        <taxon>Pterygota</taxon>
        <taxon>Neoptera</taxon>
        <taxon>Endopterygota</taxon>
        <taxon>Hymenoptera</taxon>
        <taxon>Apocrita</taxon>
        <taxon>Aculeata</taxon>
        <taxon>Vespoidea</taxon>
        <taxon>Vespidae</taxon>
        <taxon>Vespinae</taxon>
        <taxon>Vespula</taxon>
    </lineage>
</organism>
<feature type="region of interest" description="Disordered" evidence="1">
    <location>
        <begin position="75"/>
        <end position="103"/>
    </location>
</feature>
<protein>
    <submittedName>
        <fullName evidence="2">Uncharacterized protein</fullName>
    </submittedName>
</protein>
<dbReference type="EMBL" id="JACSEA010000007">
    <property type="protein sequence ID" value="KAF7396781.1"/>
    <property type="molecule type" value="Genomic_DNA"/>
</dbReference>
<sequence length="103" mass="11406">MEDLKGLKDSESRVHCEDKSSAGSKGRLDDFFAKATTFRRLEGKGGYGLDLLLAGNSLWICREGCLVNAGLEEPEWEKDRSGRKGKGTEGRCEAVEKKVGRRK</sequence>
<feature type="compositionally biased region" description="Basic and acidic residues" evidence="1">
    <location>
        <begin position="77"/>
        <end position="103"/>
    </location>
</feature>
<evidence type="ECO:0000313" key="2">
    <source>
        <dbReference type="EMBL" id="KAF7396781.1"/>
    </source>
</evidence>
<keyword evidence="3" id="KW-1185">Reference proteome</keyword>
<accession>A0A834K3V0</accession>
<evidence type="ECO:0000313" key="3">
    <source>
        <dbReference type="Proteomes" id="UP000614350"/>
    </source>
</evidence>
<evidence type="ECO:0000256" key="1">
    <source>
        <dbReference type="SAM" id="MobiDB-lite"/>
    </source>
</evidence>